<dbReference type="AlphaFoldDB" id="A0A917JAT8"/>
<evidence type="ECO:0000259" key="1">
    <source>
        <dbReference type="Pfam" id="PF13472"/>
    </source>
</evidence>
<evidence type="ECO:0000313" key="3">
    <source>
        <dbReference type="Proteomes" id="UP000662074"/>
    </source>
</evidence>
<protein>
    <submittedName>
        <fullName evidence="2">Arylesterase</fullName>
    </submittedName>
</protein>
<dbReference type="Pfam" id="PF13472">
    <property type="entry name" value="Lipase_GDSL_2"/>
    <property type="match status" value="1"/>
</dbReference>
<name>A0A917JAT8_9SPHI</name>
<dbReference type="Proteomes" id="UP000662074">
    <property type="component" value="Unassembled WGS sequence"/>
</dbReference>
<dbReference type="CDD" id="cd01822">
    <property type="entry name" value="Lysophospholipase_L1_like"/>
    <property type="match status" value="1"/>
</dbReference>
<dbReference type="RefSeq" id="WP_188416026.1">
    <property type="nucleotide sequence ID" value="NZ_BMDO01000004.1"/>
</dbReference>
<dbReference type="InterPro" id="IPR051532">
    <property type="entry name" value="Ester_Hydrolysis_Enzymes"/>
</dbReference>
<dbReference type="PROSITE" id="PS01098">
    <property type="entry name" value="LIPASE_GDSL_SER"/>
    <property type="match status" value="1"/>
</dbReference>
<organism evidence="2 3">
    <name type="scientific">Mucilaginibacter galii</name>
    <dbReference type="NCBI Taxonomy" id="2005073"/>
    <lineage>
        <taxon>Bacteria</taxon>
        <taxon>Pseudomonadati</taxon>
        <taxon>Bacteroidota</taxon>
        <taxon>Sphingobacteriia</taxon>
        <taxon>Sphingobacteriales</taxon>
        <taxon>Sphingobacteriaceae</taxon>
        <taxon>Mucilaginibacter</taxon>
    </lineage>
</organism>
<dbReference type="PANTHER" id="PTHR30383:SF24">
    <property type="entry name" value="THIOESTERASE 1_PROTEASE 1_LYSOPHOSPHOLIPASE L1"/>
    <property type="match status" value="1"/>
</dbReference>
<keyword evidence="3" id="KW-1185">Reference proteome</keyword>
<feature type="domain" description="SGNH hydrolase-type esterase" evidence="1">
    <location>
        <begin position="6"/>
        <end position="171"/>
    </location>
</feature>
<comment type="caution">
    <text evidence="2">The sequence shown here is derived from an EMBL/GenBank/DDBJ whole genome shotgun (WGS) entry which is preliminary data.</text>
</comment>
<dbReference type="Gene3D" id="3.40.50.1110">
    <property type="entry name" value="SGNH hydrolase"/>
    <property type="match status" value="1"/>
</dbReference>
<evidence type="ECO:0000313" key="2">
    <source>
        <dbReference type="EMBL" id="GGI50666.1"/>
    </source>
</evidence>
<dbReference type="SUPFAM" id="SSF52266">
    <property type="entry name" value="SGNH hydrolase"/>
    <property type="match status" value="1"/>
</dbReference>
<dbReference type="GO" id="GO:0006629">
    <property type="term" value="P:lipid metabolic process"/>
    <property type="evidence" value="ECO:0007669"/>
    <property type="project" value="InterPro"/>
</dbReference>
<proteinExistence type="predicted"/>
<reference evidence="2" key="1">
    <citation type="journal article" date="2014" name="Int. J. Syst. Evol. Microbiol.">
        <title>Complete genome sequence of Corynebacterium casei LMG S-19264T (=DSM 44701T), isolated from a smear-ripened cheese.</title>
        <authorList>
            <consortium name="US DOE Joint Genome Institute (JGI-PGF)"/>
            <person name="Walter F."/>
            <person name="Albersmeier A."/>
            <person name="Kalinowski J."/>
            <person name="Ruckert C."/>
        </authorList>
    </citation>
    <scope>NUCLEOTIDE SEQUENCE</scope>
    <source>
        <strain evidence="2">CCM 8711</strain>
    </source>
</reference>
<dbReference type="InterPro" id="IPR013830">
    <property type="entry name" value="SGNH_hydro"/>
</dbReference>
<dbReference type="InterPro" id="IPR036514">
    <property type="entry name" value="SGNH_hydro_sf"/>
</dbReference>
<dbReference type="EMBL" id="BMDO01000004">
    <property type="protein sequence ID" value="GGI50666.1"/>
    <property type="molecule type" value="Genomic_DNA"/>
</dbReference>
<dbReference type="InterPro" id="IPR008265">
    <property type="entry name" value="Lipase_GDSL_AS"/>
</dbReference>
<reference evidence="2" key="2">
    <citation type="submission" date="2020-09" db="EMBL/GenBank/DDBJ databases">
        <authorList>
            <person name="Sun Q."/>
            <person name="Sedlacek I."/>
        </authorList>
    </citation>
    <scope>NUCLEOTIDE SEQUENCE</scope>
    <source>
        <strain evidence="2">CCM 8711</strain>
    </source>
</reference>
<dbReference type="GO" id="GO:0004622">
    <property type="term" value="F:phosphatidylcholine lysophospholipase activity"/>
    <property type="evidence" value="ECO:0007669"/>
    <property type="project" value="TreeGrafter"/>
</dbReference>
<gene>
    <name evidence="2" type="primary">tesA</name>
    <name evidence="2" type="ORF">GCM10011425_18780</name>
</gene>
<accession>A0A917JAT8</accession>
<dbReference type="PANTHER" id="PTHR30383">
    <property type="entry name" value="THIOESTERASE 1/PROTEASE 1/LYSOPHOSPHOLIPASE L1"/>
    <property type="match status" value="1"/>
</dbReference>
<sequence length="193" mass="20733">MKNILFFGDSLTAGYGLLNVSLESLPALIQAKIMTDKLPYHVINAGVSGETSAGGLARIDLLLTKPVDVFVLELGANDILRGIPPQTTAANLQAIVNKVKARHPQAKLVLLGMELPQWIPGAFAGAFRAVFKQIAQANHMAFVPFLLEGVAGVAHLNLRDGLHPTAVGYQIIAGKVWPVIRPLLNEVDESWKS</sequence>